<evidence type="ECO:0000256" key="7">
    <source>
        <dbReference type="ARBA" id="ARBA00023040"/>
    </source>
</evidence>
<dbReference type="SUPFAM" id="SSF81321">
    <property type="entry name" value="Family A G protein-coupled receptor-like"/>
    <property type="match status" value="1"/>
</dbReference>
<dbReference type="PRINTS" id="PR00245">
    <property type="entry name" value="OLFACTORYR"/>
</dbReference>
<protein>
    <recommendedName>
        <fullName evidence="14">Olfactory receptor</fullName>
    </recommendedName>
</protein>
<evidence type="ECO:0000256" key="11">
    <source>
        <dbReference type="ARBA" id="ARBA00023180"/>
    </source>
</evidence>
<dbReference type="Gene3D" id="1.20.1070.10">
    <property type="entry name" value="Rhodopsin 7-helix transmembrane proteins"/>
    <property type="match status" value="1"/>
</dbReference>
<dbReference type="InterPro" id="IPR050939">
    <property type="entry name" value="Olfactory_GPCR1"/>
</dbReference>
<evidence type="ECO:0000256" key="8">
    <source>
        <dbReference type="ARBA" id="ARBA00023136"/>
    </source>
</evidence>
<dbReference type="PRINTS" id="PR00237">
    <property type="entry name" value="GPCRRHODOPSN"/>
</dbReference>
<comment type="subcellular location">
    <subcellularLocation>
        <location evidence="1 14">Cell membrane</location>
        <topology evidence="1 14">Multi-pass membrane protein</topology>
    </subcellularLocation>
</comment>
<evidence type="ECO:0000256" key="5">
    <source>
        <dbReference type="ARBA" id="ARBA00022725"/>
    </source>
</evidence>
<dbReference type="InterPro" id="IPR017452">
    <property type="entry name" value="GPCR_Rhodpsn_7TM"/>
</dbReference>
<evidence type="ECO:0000256" key="3">
    <source>
        <dbReference type="ARBA" id="ARBA00022606"/>
    </source>
</evidence>
<dbReference type="InterPro" id="IPR000725">
    <property type="entry name" value="Olfact_rcpt"/>
</dbReference>
<dbReference type="PROSITE" id="PS50262">
    <property type="entry name" value="G_PROTEIN_RECEP_F1_2"/>
    <property type="match status" value="1"/>
</dbReference>
<keyword evidence="12 13" id="KW-0807">Transducer</keyword>
<keyword evidence="2 14" id="KW-1003">Cell membrane</keyword>
<feature type="transmembrane region" description="Helical" evidence="14">
    <location>
        <begin position="25"/>
        <end position="48"/>
    </location>
</feature>
<feature type="transmembrane region" description="Helical" evidence="14">
    <location>
        <begin position="60"/>
        <end position="82"/>
    </location>
</feature>
<evidence type="ECO:0000256" key="10">
    <source>
        <dbReference type="ARBA" id="ARBA00023170"/>
    </source>
</evidence>
<evidence type="ECO:0000256" key="9">
    <source>
        <dbReference type="ARBA" id="ARBA00023157"/>
    </source>
</evidence>
<dbReference type="InterPro" id="IPR000276">
    <property type="entry name" value="GPCR_Rhodpsn"/>
</dbReference>
<feature type="transmembrane region" description="Helical" evidence="14">
    <location>
        <begin position="239"/>
        <end position="262"/>
    </location>
</feature>
<keyword evidence="7 13" id="KW-0297">G-protein coupled receptor</keyword>
<keyword evidence="5 14" id="KW-0552">Olfaction</keyword>
<keyword evidence="9" id="KW-1015">Disulfide bond</keyword>
<evidence type="ECO:0000256" key="12">
    <source>
        <dbReference type="ARBA" id="ARBA00023224"/>
    </source>
</evidence>
<keyword evidence="10 13" id="KW-0675">Receptor</keyword>
<name>A0ABN9D5F4_9NEOB</name>
<gene>
    <name evidence="16" type="ORF">SPARVUS_LOCUS6425228</name>
</gene>
<evidence type="ECO:0000259" key="15">
    <source>
        <dbReference type="PROSITE" id="PS50262"/>
    </source>
</evidence>
<keyword evidence="8 14" id="KW-0472">Membrane</keyword>
<keyword evidence="6 14" id="KW-1133">Transmembrane helix</keyword>
<evidence type="ECO:0000256" key="1">
    <source>
        <dbReference type="ARBA" id="ARBA00004651"/>
    </source>
</evidence>
<feature type="transmembrane region" description="Helical" evidence="14">
    <location>
        <begin position="141"/>
        <end position="162"/>
    </location>
</feature>
<dbReference type="EMBL" id="CATNWA010014060">
    <property type="protein sequence ID" value="CAI9566748.1"/>
    <property type="molecule type" value="Genomic_DNA"/>
</dbReference>
<evidence type="ECO:0000256" key="6">
    <source>
        <dbReference type="ARBA" id="ARBA00022989"/>
    </source>
</evidence>
<feature type="domain" description="G-protein coupled receptors family 1 profile" evidence="15">
    <location>
        <begin position="41"/>
        <end position="291"/>
    </location>
</feature>
<feature type="transmembrane region" description="Helical" evidence="14">
    <location>
        <begin position="274"/>
        <end position="293"/>
    </location>
</feature>
<feature type="transmembrane region" description="Helical" evidence="14">
    <location>
        <begin position="205"/>
        <end position="227"/>
    </location>
</feature>
<evidence type="ECO:0000256" key="2">
    <source>
        <dbReference type="ARBA" id="ARBA00022475"/>
    </source>
</evidence>
<keyword evidence="3 14" id="KW-0716">Sensory transduction</keyword>
<accession>A0ABN9D5F4</accession>
<sequence length="323" mass="37175">MDEENKTMITVIHLLGFQTPKNVTFLIFLLFLSLYCLTICGNLLIITLVSYSQSLHSPMYFFLSQLAVSDILLATDILPIMLHAFLLENTTLISISNCITQFYFFAVSETSECLLLTLMSYDRYLAICKPLHYTMLMNHQFCWTAVITSWSLSFLAVLTYTLDISKLQFCALNIIDHFFCDLDPILQLSCSNTTFVQLLVTISSALFGFVPFFVIIISYVYIIVTIFEIPSIKGRQKVFSTCSSHLTVVSIFYGTLLFVYLIPKRGQSWNITKFVSLLYTVVTPMLNPIIYTLRNKDLKQVIEKIINNILRLHFRNHQNMQMP</sequence>
<keyword evidence="4 13" id="KW-0812">Transmembrane</keyword>
<evidence type="ECO:0000313" key="17">
    <source>
        <dbReference type="Proteomes" id="UP001162483"/>
    </source>
</evidence>
<dbReference type="PANTHER" id="PTHR24242:SF253">
    <property type="entry name" value="OLFACTORY RECEPTOR-RELATED"/>
    <property type="match status" value="1"/>
</dbReference>
<dbReference type="PANTHER" id="PTHR24242">
    <property type="entry name" value="G-PROTEIN COUPLED RECEPTOR"/>
    <property type="match status" value="1"/>
</dbReference>
<dbReference type="PROSITE" id="PS00237">
    <property type="entry name" value="G_PROTEIN_RECEP_F1_1"/>
    <property type="match status" value="1"/>
</dbReference>
<evidence type="ECO:0000256" key="13">
    <source>
        <dbReference type="RuleBase" id="RU000688"/>
    </source>
</evidence>
<keyword evidence="17" id="KW-1185">Reference proteome</keyword>
<dbReference type="Proteomes" id="UP001162483">
    <property type="component" value="Unassembled WGS sequence"/>
</dbReference>
<organism evidence="16 17">
    <name type="scientific">Staurois parvus</name>
    <dbReference type="NCBI Taxonomy" id="386267"/>
    <lineage>
        <taxon>Eukaryota</taxon>
        <taxon>Metazoa</taxon>
        <taxon>Chordata</taxon>
        <taxon>Craniata</taxon>
        <taxon>Vertebrata</taxon>
        <taxon>Euteleostomi</taxon>
        <taxon>Amphibia</taxon>
        <taxon>Batrachia</taxon>
        <taxon>Anura</taxon>
        <taxon>Neobatrachia</taxon>
        <taxon>Ranoidea</taxon>
        <taxon>Ranidae</taxon>
        <taxon>Staurois</taxon>
    </lineage>
</organism>
<comment type="caution">
    <text evidence="16">The sequence shown here is derived from an EMBL/GenBank/DDBJ whole genome shotgun (WGS) entry which is preliminary data.</text>
</comment>
<evidence type="ECO:0000313" key="16">
    <source>
        <dbReference type="EMBL" id="CAI9566748.1"/>
    </source>
</evidence>
<keyword evidence="11" id="KW-0325">Glycoprotein</keyword>
<comment type="similarity">
    <text evidence="13">Belongs to the G-protein coupled receptor 1 family.</text>
</comment>
<reference evidence="16" key="1">
    <citation type="submission" date="2023-05" db="EMBL/GenBank/DDBJ databases">
        <authorList>
            <person name="Stuckert A."/>
        </authorList>
    </citation>
    <scope>NUCLEOTIDE SEQUENCE</scope>
</reference>
<proteinExistence type="inferred from homology"/>
<dbReference type="Pfam" id="PF13853">
    <property type="entry name" value="7tm_4"/>
    <property type="match status" value="1"/>
</dbReference>
<evidence type="ECO:0000256" key="14">
    <source>
        <dbReference type="RuleBase" id="RU363047"/>
    </source>
</evidence>
<evidence type="ECO:0000256" key="4">
    <source>
        <dbReference type="ARBA" id="ARBA00022692"/>
    </source>
</evidence>